<dbReference type="Proteomes" id="UP000762676">
    <property type="component" value="Unassembled WGS sequence"/>
</dbReference>
<keyword evidence="2" id="KW-0804">Transcription</keyword>
<feature type="compositionally biased region" description="Low complexity" evidence="1">
    <location>
        <begin position="492"/>
        <end position="512"/>
    </location>
</feature>
<feature type="compositionally biased region" description="Polar residues" evidence="1">
    <location>
        <begin position="698"/>
        <end position="708"/>
    </location>
</feature>
<feature type="compositionally biased region" description="Polar residues" evidence="1">
    <location>
        <begin position="1310"/>
        <end position="1353"/>
    </location>
</feature>
<feature type="compositionally biased region" description="Basic residues" evidence="1">
    <location>
        <begin position="717"/>
        <end position="729"/>
    </location>
</feature>
<feature type="compositionally biased region" description="Polar residues" evidence="1">
    <location>
        <begin position="105"/>
        <end position="117"/>
    </location>
</feature>
<proteinExistence type="predicted"/>
<feature type="compositionally biased region" description="Polar residues" evidence="1">
    <location>
        <begin position="1246"/>
        <end position="1258"/>
    </location>
</feature>
<keyword evidence="3" id="KW-1185">Reference proteome</keyword>
<feature type="compositionally biased region" description="Low complexity" evidence="1">
    <location>
        <begin position="75"/>
        <end position="103"/>
    </location>
</feature>
<feature type="region of interest" description="Disordered" evidence="1">
    <location>
        <begin position="839"/>
        <end position="901"/>
    </location>
</feature>
<feature type="compositionally biased region" description="Basic residues" evidence="1">
    <location>
        <begin position="677"/>
        <end position="691"/>
    </location>
</feature>
<dbReference type="EMBL" id="BMAT01008308">
    <property type="protein sequence ID" value="GFR82052.1"/>
    <property type="molecule type" value="Genomic_DNA"/>
</dbReference>
<feature type="region of interest" description="Disordered" evidence="1">
    <location>
        <begin position="1064"/>
        <end position="1093"/>
    </location>
</feature>
<feature type="compositionally biased region" description="Polar residues" evidence="1">
    <location>
        <begin position="1072"/>
        <end position="1088"/>
    </location>
</feature>
<feature type="compositionally biased region" description="Polar residues" evidence="1">
    <location>
        <begin position="1211"/>
        <end position="1223"/>
    </location>
</feature>
<feature type="compositionally biased region" description="Low complexity" evidence="1">
    <location>
        <begin position="610"/>
        <end position="647"/>
    </location>
</feature>
<feature type="compositionally biased region" description="Basic residues" evidence="1">
    <location>
        <begin position="269"/>
        <end position="282"/>
    </location>
</feature>
<dbReference type="GO" id="GO:0000428">
    <property type="term" value="C:DNA-directed RNA polymerase complex"/>
    <property type="evidence" value="ECO:0007669"/>
    <property type="project" value="UniProtKB-KW"/>
</dbReference>
<feature type="compositionally biased region" description="Basic and acidic residues" evidence="1">
    <location>
        <begin position="881"/>
        <end position="891"/>
    </location>
</feature>
<feature type="region of interest" description="Disordered" evidence="1">
    <location>
        <begin position="255"/>
        <end position="293"/>
    </location>
</feature>
<feature type="region of interest" description="Disordered" evidence="1">
    <location>
        <begin position="429"/>
        <end position="733"/>
    </location>
</feature>
<feature type="region of interest" description="Disordered" evidence="1">
    <location>
        <begin position="1211"/>
        <end position="1264"/>
    </location>
</feature>
<keyword evidence="2" id="KW-0240">DNA-directed RNA polymerase</keyword>
<accession>A0AAV4G9D0</accession>
<feature type="region of interest" description="Disordered" evidence="1">
    <location>
        <begin position="1136"/>
        <end position="1190"/>
    </location>
</feature>
<evidence type="ECO:0000313" key="2">
    <source>
        <dbReference type="EMBL" id="GFR82052.1"/>
    </source>
</evidence>
<reference evidence="2 3" key="1">
    <citation type="journal article" date="2021" name="Elife">
        <title>Chloroplast acquisition without the gene transfer in kleptoplastic sea slugs, Plakobranchus ocellatus.</title>
        <authorList>
            <person name="Maeda T."/>
            <person name="Takahashi S."/>
            <person name="Yoshida T."/>
            <person name="Shimamura S."/>
            <person name="Takaki Y."/>
            <person name="Nagai Y."/>
            <person name="Toyoda A."/>
            <person name="Suzuki Y."/>
            <person name="Arimoto A."/>
            <person name="Ishii H."/>
            <person name="Satoh N."/>
            <person name="Nishiyama T."/>
            <person name="Hasebe M."/>
            <person name="Maruyama T."/>
            <person name="Minagawa J."/>
            <person name="Obokata J."/>
            <person name="Shigenobu S."/>
        </authorList>
    </citation>
    <scope>NUCLEOTIDE SEQUENCE [LARGE SCALE GENOMIC DNA]</scope>
</reference>
<evidence type="ECO:0000256" key="1">
    <source>
        <dbReference type="SAM" id="MobiDB-lite"/>
    </source>
</evidence>
<name>A0AAV4G9D0_9GAST</name>
<sequence length="1388" mass="152205">MSIACELSNTCIDINNNGKLRQCMPSNFRGNGRLDLYRNQAESNGERKRRNQAESNGERKRRAHSYSEFSPGKALPRSRSTSLSRSPSRSRSPSLSRSSRLSSIDYGNSSKSQIMNSQNSHGVYGVKKDKSLLDQHGRTGIHGKRGRESYSRMGSNMSIPNDILHAALPNHSEIKIAWPVRENLVGVDLNRKCNTTTDDTHEESYLCAAHLPTERIESDSRAPESFCTHVDGGNLLALFGADVYRSGDYDKTLNIQQNTNTNSGTTVTHKSRSRKNKARCKVPRSSSSSPFSVKSDLSWEDNGAYDPGRSFNCKFFKGKNKSSVGRSKQRAKILQAQNKHTSLEPKQFWESITGKLKPNEIAIDVGRKSRTYTKTNHNVQTENWVENSDFFSCRNNSSYVSTGICGADAFSRRCRSVCARTAPVTSICPRGVSVNDSSSDEANQHHRKVIKGGRKSPASRTVNIGKVPKNKNSKPLSTPPRSRSKNSDSRSRSPAPGSKSPRSRSKSPASRGKTPAPKSKSPAFKGKNPAPRNKSPPSRGKNPAPRSKSPAPRGRSPVSRGKSPTSGRKSPVSRGKSPTSGRKSPVSRGKSPTSGGKSPVSRGKSPTSGRKSPVSRGKSPSSGRKSPASRGKSPSSGRKSPASRGKSPVSRGKSPNSGRKSPASRGKSPVSRGKNTAPRRKSPAKRGKSPRGKRDQSPRVSPASTASHGSVHDLKLSKGKKGKNDKKKSKSEDSINAVELNGIVPLTPAEICERCKKYRLDQEIGECVPLDFSHVQQLERLAQSVNEESTRQLLKTVTAIIEEKVCKQMFRYLMPCNCPGCRNRPNICESLDKFFAESTKGKPNGGKGSKKKSKGAGSAKETKRRNESGSPKKGKNKTSTKGKEEKSKNDDKEESGDQGDSCAIPSQACYRTPPTCYYDKDYCCGRHGSHWNGGWSSSSMRLGWWPGNRARLSHFDRCWSNHNSDGTSCLRRDDSWLKQKLDRNVDCEGSKENASCYHGKGSIDETNHNIKGTSFTGSQNGRWTTPKNFMGSHELFHKDSYASQCAQKISEMFRRYCPDSVASCPHDDIEPSKNTSQTRNLTTPSFYSDPSKVRDHFMTSVPDNPSRTWGKLIYGDEDSASRLEAFEKNFVSNLDNSTAKDDSKKIGSKNVSPSQKEPLSDHAARRRFSPKKRGKRSNSASKNSSPTTKAIGELEARTKALLSEAKLGLSQTNVSGSDNTKQVSRGGAGSSFVREYSPISPPDVNTAYSTSHSTQPTNKLEDDVDTTQISVSGKQWWDGLPKKTTRTFNSVLLKKYTTNSAMPVSVEAISKSQPAINQSKPPSVQVRSRSEPRLTQTGRKNGSSTPRNNQNRDAQADSARRTGSFTVCKGRPGKQNLKGKPVKKLWKY</sequence>
<feature type="region of interest" description="Disordered" evidence="1">
    <location>
        <begin position="38"/>
        <end position="117"/>
    </location>
</feature>
<gene>
    <name evidence="2" type="ORF">ElyMa_004087700</name>
</gene>
<comment type="caution">
    <text evidence="2">The sequence shown here is derived from an EMBL/GenBank/DDBJ whole genome shotgun (WGS) entry which is preliminary data.</text>
</comment>
<feature type="compositionally biased region" description="Basic residues" evidence="1">
    <location>
        <begin position="1164"/>
        <end position="1176"/>
    </location>
</feature>
<organism evidence="2 3">
    <name type="scientific">Elysia marginata</name>
    <dbReference type="NCBI Taxonomy" id="1093978"/>
    <lineage>
        <taxon>Eukaryota</taxon>
        <taxon>Metazoa</taxon>
        <taxon>Spiralia</taxon>
        <taxon>Lophotrochozoa</taxon>
        <taxon>Mollusca</taxon>
        <taxon>Gastropoda</taxon>
        <taxon>Heterobranchia</taxon>
        <taxon>Euthyneura</taxon>
        <taxon>Panpulmonata</taxon>
        <taxon>Sacoglossa</taxon>
        <taxon>Placobranchoidea</taxon>
        <taxon>Plakobranchidae</taxon>
        <taxon>Elysia</taxon>
    </lineage>
</organism>
<protein>
    <submittedName>
        <fullName evidence="2">DNA-directed RNA polymerase II subunit RPB1</fullName>
    </submittedName>
</protein>
<evidence type="ECO:0000313" key="3">
    <source>
        <dbReference type="Proteomes" id="UP000762676"/>
    </source>
</evidence>
<feature type="compositionally biased region" description="Basic residues" evidence="1">
    <location>
        <begin position="445"/>
        <end position="454"/>
    </location>
</feature>
<feature type="compositionally biased region" description="Polar residues" evidence="1">
    <location>
        <begin position="255"/>
        <end position="268"/>
    </location>
</feature>
<feature type="region of interest" description="Disordered" evidence="1">
    <location>
        <begin position="1309"/>
        <end position="1388"/>
    </location>
</feature>
<feature type="compositionally biased region" description="Polar residues" evidence="1">
    <location>
        <begin position="1177"/>
        <end position="1188"/>
    </location>
</feature>